<keyword evidence="5" id="KW-0326">Glycosidase</keyword>
<comment type="catalytic activity">
    <reaction evidence="1">
        <text>Hydrolysis of terminal, non-reducing (1-&gt;4)-linked alpha-D-glucose residues with release of alpha-D-glucose.</text>
        <dbReference type="EC" id="3.2.1.20"/>
    </reaction>
</comment>
<keyword evidence="6" id="KW-0462">Maltose metabolism</keyword>
<name>A0A1F5LG90_PENAI</name>
<evidence type="ECO:0000256" key="8">
    <source>
        <dbReference type="ARBA" id="ARBA00073730"/>
    </source>
</evidence>
<dbReference type="GO" id="GO:0004575">
    <property type="term" value="F:sucrose alpha-glucosidase activity"/>
    <property type="evidence" value="ECO:0007669"/>
    <property type="project" value="TreeGrafter"/>
</dbReference>
<dbReference type="EMBL" id="LXJU01000011">
    <property type="protein sequence ID" value="OGE52222.1"/>
    <property type="molecule type" value="Genomic_DNA"/>
</dbReference>
<dbReference type="GeneID" id="34577433"/>
<dbReference type="SMART" id="SM00642">
    <property type="entry name" value="Aamy"/>
    <property type="match status" value="1"/>
</dbReference>
<accession>A0A1F5LG90</accession>
<proteinExistence type="inferred from homology"/>
<dbReference type="FunFam" id="2.60.40.1180:FF:000007">
    <property type="entry name" value="Sucrose isomerase"/>
    <property type="match status" value="1"/>
</dbReference>
<evidence type="ECO:0000313" key="10">
    <source>
        <dbReference type="EMBL" id="OGE52222.1"/>
    </source>
</evidence>
<feature type="domain" description="Glycosyl hydrolase family 13 catalytic" evidence="9">
    <location>
        <begin position="18"/>
        <end position="441"/>
    </location>
</feature>
<gene>
    <name evidence="10" type="ORF">PENARI_c011G09268</name>
</gene>
<dbReference type="Gene3D" id="3.20.20.80">
    <property type="entry name" value="Glycosidases"/>
    <property type="match status" value="1"/>
</dbReference>
<dbReference type="PANTHER" id="PTHR10357:SF179">
    <property type="entry name" value="NEUTRAL AND BASIC AMINO ACID TRANSPORT PROTEIN RBAT"/>
    <property type="match status" value="1"/>
</dbReference>
<evidence type="ECO:0000256" key="6">
    <source>
        <dbReference type="ARBA" id="ARBA00026248"/>
    </source>
</evidence>
<dbReference type="InterPro" id="IPR017853">
    <property type="entry name" value="GH"/>
</dbReference>
<evidence type="ECO:0000256" key="1">
    <source>
        <dbReference type="ARBA" id="ARBA00001657"/>
    </source>
</evidence>
<evidence type="ECO:0000256" key="3">
    <source>
        <dbReference type="ARBA" id="ARBA00012741"/>
    </source>
</evidence>
<dbReference type="FunFam" id="3.20.20.80:FF:000064">
    <property type="entry name" value="Oligo-1,6-glucosidase"/>
    <property type="match status" value="1"/>
</dbReference>
<organism evidence="10 11">
    <name type="scientific">Penicillium arizonense</name>
    <dbReference type="NCBI Taxonomy" id="1835702"/>
    <lineage>
        <taxon>Eukaryota</taxon>
        <taxon>Fungi</taxon>
        <taxon>Dikarya</taxon>
        <taxon>Ascomycota</taxon>
        <taxon>Pezizomycotina</taxon>
        <taxon>Eurotiomycetes</taxon>
        <taxon>Eurotiomycetidae</taxon>
        <taxon>Eurotiales</taxon>
        <taxon>Aspergillaceae</taxon>
        <taxon>Penicillium</taxon>
    </lineage>
</organism>
<dbReference type="EC" id="3.2.1.20" evidence="3"/>
<evidence type="ECO:0000256" key="2">
    <source>
        <dbReference type="ARBA" id="ARBA00008061"/>
    </source>
</evidence>
<dbReference type="GO" id="GO:0004558">
    <property type="term" value="F:alpha-1,4-glucosidase activity"/>
    <property type="evidence" value="ECO:0007669"/>
    <property type="project" value="UniProtKB-EC"/>
</dbReference>
<dbReference type="RefSeq" id="XP_022487664.1">
    <property type="nucleotide sequence ID" value="XM_022632699.1"/>
</dbReference>
<dbReference type="GO" id="GO:0005987">
    <property type="term" value="P:sucrose catabolic process"/>
    <property type="evidence" value="ECO:0007669"/>
    <property type="project" value="TreeGrafter"/>
</dbReference>
<dbReference type="OrthoDB" id="1740265at2759"/>
<dbReference type="FunFam" id="3.20.20.80:FF:000087">
    <property type="entry name" value="Oligo-1,6-glucosidase IMA1"/>
    <property type="match status" value="1"/>
</dbReference>
<sequence>MSPARVGEKWWKNAIIYQIYPASFKDSNNDGIGDIPGIISSLDYITSLGVDVIWLCPMYDSPQIDMGYDVADYEKVYEPYGTVEDMEVLIDACHERGLHIILDLVVNHTSDQHKWFQESRSSKTNPKRDWYIWKPAKYDANGKRQPPNNWRSIFGGSAWEWDETTEEYYLHLFCVEQPDVNWENAVTRRAIYESAMEFWLKKGVDGFRVDTVNMYSKQPGLGDAPVLDPKSDTQVAFSQFCNGPRIHEYLREMNDVLSKYDAMTVGECPNTHTLDGVLRYVSAAEKQLSMVFQFDLVDLGMGKDYKFLTTFPGWTLRDLKSAVKSTQDIIKGTDAWTTVFMENHDQGRSVTRFGSDKTPELRVRSAKMLAMMQSTLSGTQFIYQGQEIGMVNAPKEWTIDEYKDIDSTNYYQMTSKITNNDPVELENAMASLQHLARDHSRLPMQWSADANAGFSPSSSAKPWMRPHDNYPELNVKLQETDDASVLSFWKQMTRLRKEYADAMVFGEFEILDEPNQNVFTYSKKGLNTSLLVVLNFSDKVQKFEKPDTLKGDNWKLLVGNVEGPSEELQAFEGRVILI</sequence>
<reference evidence="10 11" key="1">
    <citation type="journal article" date="2016" name="Sci. Rep.">
        <title>Penicillium arizonense, a new, genome sequenced fungal species, reveals a high chemical diversity in secreted metabolites.</title>
        <authorList>
            <person name="Grijseels S."/>
            <person name="Nielsen J.C."/>
            <person name="Randelovic M."/>
            <person name="Nielsen J."/>
            <person name="Nielsen K.F."/>
            <person name="Workman M."/>
            <person name="Frisvad J.C."/>
        </authorList>
    </citation>
    <scope>NUCLEOTIDE SEQUENCE [LARGE SCALE GENOMIC DNA]</scope>
    <source>
        <strain evidence="10 11">CBS 141311</strain>
    </source>
</reference>
<dbReference type="CDD" id="cd11333">
    <property type="entry name" value="AmyAc_SI_OligoGlu_DGase"/>
    <property type="match status" value="1"/>
</dbReference>
<dbReference type="GO" id="GO:0004574">
    <property type="term" value="F:oligo-1,6-glucosidase activity"/>
    <property type="evidence" value="ECO:0007669"/>
    <property type="project" value="TreeGrafter"/>
</dbReference>
<dbReference type="SUPFAM" id="SSF51011">
    <property type="entry name" value="Glycosyl hydrolase domain"/>
    <property type="match status" value="1"/>
</dbReference>
<comment type="similarity">
    <text evidence="2">Belongs to the glycosyl hydrolase 13 family.</text>
</comment>
<dbReference type="AlphaFoldDB" id="A0A1F5LG90"/>
<keyword evidence="11" id="KW-1185">Reference proteome</keyword>
<dbReference type="FunFam" id="3.90.400.10:FF:000003">
    <property type="entry name" value="Probable alpha-glucosidase (Maltase)"/>
    <property type="match status" value="1"/>
</dbReference>
<evidence type="ECO:0000256" key="4">
    <source>
        <dbReference type="ARBA" id="ARBA00022801"/>
    </source>
</evidence>
<comment type="caution">
    <text evidence="10">The sequence shown here is derived from an EMBL/GenBank/DDBJ whole genome shotgun (WGS) entry which is preliminary data.</text>
</comment>
<dbReference type="Proteomes" id="UP000177622">
    <property type="component" value="Unassembled WGS sequence"/>
</dbReference>
<evidence type="ECO:0000256" key="7">
    <source>
        <dbReference type="ARBA" id="ARBA00041343"/>
    </source>
</evidence>
<dbReference type="PANTHER" id="PTHR10357">
    <property type="entry name" value="ALPHA-AMYLASE FAMILY MEMBER"/>
    <property type="match status" value="1"/>
</dbReference>
<dbReference type="GO" id="GO:0033934">
    <property type="term" value="F:glucan 1,4-alpha-maltotriohydrolase activity"/>
    <property type="evidence" value="ECO:0007669"/>
    <property type="project" value="TreeGrafter"/>
</dbReference>
<dbReference type="STRING" id="1835702.A0A1F5LG90"/>
<evidence type="ECO:0000259" key="9">
    <source>
        <dbReference type="SMART" id="SM00642"/>
    </source>
</evidence>
<protein>
    <recommendedName>
        <fullName evidence="8">Alpha-glucosidase</fullName>
        <ecNumber evidence="3">3.2.1.20</ecNumber>
    </recommendedName>
    <alternativeName>
        <fullName evidence="7">Maltase</fullName>
    </alternativeName>
</protein>
<dbReference type="Gene3D" id="2.60.40.1180">
    <property type="entry name" value="Golgi alpha-mannosidase II"/>
    <property type="match status" value="1"/>
</dbReference>
<keyword evidence="4" id="KW-0378">Hydrolase</keyword>
<dbReference type="Gene3D" id="3.90.400.10">
    <property type="entry name" value="Oligo-1,6-glucosidase, Domain 2"/>
    <property type="match status" value="1"/>
</dbReference>
<evidence type="ECO:0000256" key="5">
    <source>
        <dbReference type="ARBA" id="ARBA00023295"/>
    </source>
</evidence>
<dbReference type="SUPFAM" id="SSF51445">
    <property type="entry name" value="(Trans)glycosidases"/>
    <property type="match status" value="1"/>
</dbReference>
<dbReference type="InterPro" id="IPR045857">
    <property type="entry name" value="O16G_dom_2"/>
</dbReference>
<dbReference type="InterPro" id="IPR006047">
    <property type="entry name" value="GH13_cat_dom"/>
</dbReference>
<dbReference type="GO" id="GO:0000025">
    <property type="term" value="P:maltose catabolic process"/>
    <property type="evidence" value="ECO:0007669"/>
    <property type="project" value="TreeGrafter"/>
</dbReference>
<dbReference type="Pfam" id="PF00128">
    <property type="entry name" value="Alpha-amylase"/>
    <property type="match status" value="1"/>
</dbReference>
<evidence type="ECO:0000313" key="11">
    <source>
        <dbReference type="Proteomes" id="UP000177622"/>
    </source>
</evidence>
<dbReference type="InterPro" id="IPR013780">
    <property type="entry name" value="Glyco_hydro_b"/>
</dbReference>
<dbReference type="GO" id="GO:0004556">
    <property type="term" value="F:alpha-amylase activity"/>
    <property type="evidence" value="ECO:0007669"/>
    <property type="project" value="TreeGrafter"/>
</dbReference>